<reference evidence="3 4" key="1">
    <citation type="submission" date="2019-08" db="EMBL/GenBank/DDBJ databases">
        <authorList>
            <person name="Alioto T."/>
            <person name="Alioto T."/>
            <person name="Gomez Garrido J."/>
        </authorList>
    </citation>
    <scope>NUCLEOTIDE SEQUENCE [LARGE SCALE GENOMIC DNA]</scope>
</reference>
<evidence type="ECO:0000313" key="4">
    <source>
        <dbReference type="Proteomes" id="UP000325440"/>
    </source>
</evidence>
<dbReference type="EMBL" id="CABPRJ010001426">
    <property type="protein sequence ID" value="VVC35455.1"/>
    <property type="molecule type" value="Genomic_DNA"/>
</dbReference>
<keyword evidence="4" id="KW-1185">Reference proteome</keyword>
<dbReference type="InterPro" id="IPR023606">
    <property type="entry name" value="CoA-Trfase_III_dom_1_sf"/>
</dbReference>
<protein>
    <submittedName>
        <fullName evidence="3">CoA-transferase family III domain,CoA-transferase family III</fullName>
    </submittedName>
</protein>
<gene>
    <name evidence="3" type="ORF">CINCED_3A025250</name>
</gene>
<dbReference type="AlphaFoldDB" id="A0A5E4MYQ6"/>
<dbReference type="GO" id="GO:0047369">
    <property type="term" value="F:succinate-hydroxymethylglutarate CoA-transferase activity"/>
    <property type="evidence" value="ECO:0007669"/>
    <property type="project" value="TreeGrafter"/>
</dbReference>
<sequence>MFALRPSRPRSNSAAAIAAYRSASSSNVGVGGRSRPLNGVRVVDMTRVAAGPYCSMILADMGADVIKIERPGTGDDSRSFGPPFVDVRGPSNDDRLSLYFVALNRNKRSVCVDFRRPEGRRIVRELAGRSHVLVENYVPGTLDRHGIGYDDLREINEKLVYCSITGYGSKGPWKQKPGYDVIAASIGGLMNATGDETPSKVAVPVTDLMTGMYAHGAILAALYRGIGEKIDCDLLSTQLSMMINLGSNYLNAGMHTKRWGTEHESLVPYKAFKTSNGFLTLGTGNDVQFRSFCDRISIPELAADEKYATNACRVKNRELLYKVIEPILKTKTNEEWMTIFEGVPFPCGPVNDMAQAFSNEHVKEIGIVQDFDCSYNKKLKMVGPAVTFKNSGNEILREPPLLGQHTDEVLTSLGYSTEYIESLRSKNEVKPLSTFDLKCLRFGGDRVVVHRLCGDTTRGDLIVFQHSSPPKFESEIPRQRVGGNRKFNNNNAFKLMLHLFMRYSIWVAILKSKVDSDFIL</sequence>
<name>A0A5E4MYQ6_9HEMI</name>
<dbReference type="Proteomes" id="UP000325440">
    <property type="component" value="Unassembled WGS sequence"/>
</dbReference>
<dbReference type="InterPro" id="IPR044855">
    <property type="entry name" value="CoA-Trfase_III_dom3_sf"/>
</dbReference>
<dbReference type="PANTHER" id="PTHR48207">
    <property type="entry name" value="SUCCINATE--HYDROXYMETHYLGLUTARATE COA-TRANSFERASE"/>
    <property type="match status" value="1"/>
</dbReference>
<dbReference type="PANTHER" id="PTHR48207:SF3">
    <property type="entry name" value="SUCCINATE--HYDROXYMETHYLGLUTARATE COA-TRANSFERASE"/>
    <property type="match status" value="1"/>
</dbReference>
<dbReference type="InterPro" id="IPR003673">
    <property type="entry name" value="CoA-Trfase_fam_III"/>
</dbReference>
<dbReference type="Gene3D" id="3.40.50.10540">
    <property type="entry name" value="Crotonobetainyl-coa:carnitine coa-transferase, domain 1"/>
    <property type="match status" value="1"/>
</dbReference>
<proteinExistence type="inferred from homology"/>
<dbReference type="GO" id="GO:0005739">
    <property type="term" value="C:mitochondrion"/>
    <property type="evidence" value="ECO:0007669"/>
    <property type="project" value="TreeGrafter"/>
</dbReference>
<dbReference type="InterPro" id="IPR050483">
    <property type="entry name" value="CoA-transferase_III_domain"/>
</dbReference>
<dbReference type="OrthoDB" id="5863171at2759"/>
<evidence type="ECO:0000313" key="3">
    <source>
        <dbReference type="EMBL" id="VVC35455.1"/>
    </source>
</evidence>
<accession>A0A5E4MYQ6</accession>
<dbReference type="SUPFAM" id="SSF89796">
    <property type="entry name" value="CoA-transferase family III (CaiB/BaiF)"/>
    <property type="match status" value="1"/>
</dbReference>
<dbReference type="Pfam" id="PF02515">
    <property type="entry name" value="CoA_transf_3"/>
    <property type="match status" value="1"/>
</dbReference>
<evidence type="ECO:0000256" key="2">
    <source>
        <dbReference type="ARBA" id="ARBA00022679"/>
    </source>
</evidence>
<evidence type="ECO:0000256" key="1">
    <source>
        <dbReference type="ARBA" id="ARBA00008383"/>
    </source>
</evidence>
<dbReference type="Gene3D" id="3.30.1540.10">
    <property type="entry name" value="formyl-coa transferase, domain 3"/>
    <property type="match status" value="1"/>
</dbReference>
<comment type="similarity">
    <text evidence="1">Belongs to the CoA-transferase III family.</text>
</comment>
<organism evidence="3 4">
    <name type="scientific">Cinara cedri</name>
    <dbReference type="NCBI Taxonomy" id="506608"/>
    <lineage>
        <taxon>Eukaryota</taxon>
        <taxon>Metazoa</taxon>
        <taxon>Ecdysozoa</taxon>
        <taxon>Arthropoda</taxon>
        <taxon>Hexapoda</taxon>
        <taxon>Insecta</taxon>
        <taxon>Pterygota</taxon>
        <taxon>Neoptera</taxon>
        <taxon>Paraneoptera</taxon>
        <taxon>Hemiptera</taxon>
        <taxon>Sternorrhyncha</taxon>
        <taxon>Aphidomorpha</taxon>
        <taxon>Aphidoidea</taxon>
        <taxon>Aphididae</taxon>
        <taxon>Lachninae</taxon>
        <taxon>Cinara</taxon>
    </lineage>
</organism>
<keyword evidence="2 3" id="KW-0808">Transferase</keyword>